<dbReference type="AlphaFoldDB" id="A0AAI8YST3"/>
<name>A0AAI8YST3_9PEZI</name>
<dbReference type="GO" id="GO:0008270">
    <property type="term" value="F:zinc ion binding"/>
    <property type="evidence" value="ECO:0007669"/>
    <property type="project" value="UniProtKB-KW"/>
</dbReference>
<dbReference type="GO" id="GO:0000110">
    <property type="term" value="C:nucleotide-excision repair factor 1 complex"/>
    <property type="evidence" value="ECO:0007669"/>
    <property type="project" value="TreeGrafter"/>
</dbReference>
<feature type="compositionally biased region" description="Basic and acidic residues" evidence="11">
    <location>
        <begin position="27"/>
        <end position="36"/>
    </location>
</feature>
<feature type="domain" description="XPA C-terminal" evidence="12">
    <location>
        <begin position="221"/>
        <end position="271"/>
    </location>
</feature>
<dbReference type="NCBIfam" id="TIGR00598">
    <property type="entry name" value="rad14"/>
    <property type="match status" value="1"/>
</dbReference>
<evidence type="ECO:0000256" key="2">
    <source>
        <dbReference type="ARBA" id="ARBA00005548"/>
    </source>
</evidence>
<dbReference type="EMBL" id="CAVMBE010000005">
    <property type="protein sequence ID" value="CAK3830734.1"/>
    <property type="molecule type" value="Genomic_DNA"/>
</dbReference>
<dbReference type="CDD" id="cd21077">
    <property type="entry name" value="DBD_Rad14"/>
    <property type="match status" value="1"/>
</dbReference>
<evidence type="ECO:0000256" key="11">
    <source>
        <dbReference type="SAM" id="MobiDB-lite"/>
    </source>
</evidence>
<feature type="compositionally biased region" description="Polar residues" evidence="11">
    <location>
        <begin position="88"/>
        <end position="100"/>
    </location>
</feature>
<protein>
    <recommendedName>
        <fullName evidence="10">DNA repair protein RAD14</fullName>
    </recommendedName>
</protein>
<evidence type="ECO:0000256" key="10">
    <source>
        <dbReference type="ARBA" id="ARBA00072989"/>
    </source>
</evidence>
<dbReference type="GO" id="GO:0006284">
    <property type="term" value="P:base-excision repair"/>
    <property type="evidence" value="ECO:0007669"/>
    <property type="project" value="TreeGrafter"/>
</dbReference>
<organism evidence="13 14">
    <name type="scientific">Lecanosticta acicola</name>
    <dbReference type="NCBI Taxonomy" id="111012"/>
    <lineage>
        <taxon>Eukaryota</taxon>
        <taxon>Fungi</taxon>
        <taxon>Dikarya</taxon>
        <taxon>Ascomycota</taxon>
        <taxon>Pezizomycotina</taxon>
        <taxon>Dothideomycetes</taxon>
        <taxon>Dothideomycetidae</taxon>
        <taxon>Mycosphaerellales</taxon>
        <taxon>Mycosphaerellaceae</taxon>
        <taxon>Lecanosticta</taxon>
    </lineage>
</organism>
<evidence type="ECO:0000313" key="14">
    <source>
        <dbReference type="Proteomes" id="UP001296104"/>
    </source>
</evidence>
<feature type="compositionally biased region" description="Basic and acidic residues" evidence="11">
    <location>
        <begin position="340"/>
        <end position="351"/>
    </location>
</feature>
<comment type="caution">
    <text evidence="13">The sequence shown here is derived from an EMBL/GenBank/DDBJ whole genome shotgun (WGS) entry which is preliminary data.</text>
</comment>
<comment type="similarity">
    <text evidence="2">Belongs to the XPA family.</text>
</comment>
<feature type="region of interest" description="Disordered" evidence="11">
    <location>
        <begin position="324"/>
        <end position="353"/>
    </location>
</feature>
<evidence type="ECO:0000256" key="7">
    <source>
        <dbReference type="ARBA" id="ARBA00023125"/>
    </source>
</evidence>
<evidence type="ECO:0000259" key="12">
    <source>
        <dbReference type="Pfam" id="PF05181"/>
    </source>
</evidence>
<evidence type="ECO:0000256" key="6">
    <source>
        <dbReference type="ARBA" id="ARBA00022833"/>
    </source>
</evidence>
<dbReference type="SUPFAM" id="SSF46955">
    <property type="entry name" value="Putative DNA-binding domain"/>
    <property type="match status" value="1"/>
</dbReference>
<keyword evidence="7" id="KW-0238">DNA-binding</keyword>
<keyword evidence="9" id="KW-0539">Nucleus</keyword>
<evidence type="ECO:0000313" key="13">
    <source>
        <dbReference type="EMBL" id="CAK3830734.1"/>
    </source>
</evidence>
<accession>A0AAI8YST3</accession>
<dbReference type="Gene3D" id="3.90.530.10">
    <property type="entry name" value="XPA C-terminal domain"/>
    <property type="match status" value="1"/>
</dbReference>
<dbReference type="PANTHER" id="PTHR10142">
    <property type="entry name" value="DNA REPAIR PROTEIN COMPLEMENTING XP-A CELLS"/>
    <property type="match status" value="1"/>
</dbReference>
<dbReference type="Proteomes" id="UP001296104">
    <property type="component" value="Unassembled WGS sequence"/>
</dbReference>
<keyword evidence="14" id="KW-1185">Reference proteome</keyword>
<evidence type="ECO:0000256" key="1">
    <source>
        <dbReference type="ARBA" id="ARBA00004123"/>
    </source>
</evidence>
<evidence type="ECO:0000256" key="4">
    <source>
        <dbReference type="ARBA" id="ARBA00022763"/>
    </source>
</evidence>
<feature type="region of interest" description="Disordered" evidence="11">
    <location>
        <begin position="1"/>
        <end position="104"/>
    </location>
</feature>
<keyword evidence="8" id="KW-0234">DNA repair</keyword>
<evidence type="ECO:0000256" key="5">
    <source>
        <dbReference type="ARBA" id="ARBA00022771"/>
    </source>
</evidence>
<keyword evidence="4" id="KW-0227">DNA damage</keyword>
<dbReference type="InterPro" id="IPR009061">
    <property type="entry name" value="DNA-bd_dom_put_sf"/>
</dbReference>
<dbReference type="GO" id="GO:0003684">
    <property type="term" value="F:damaged DNA binding"/>
    <property type="evidence" value="ECO:0007669"/>
    <property type="project" value="InterPro"/>
</dbReference>
<dbReference type="GO" id="GO:0000715">
    <property type="term" value="P:nucleotide-excision repair, DNA damage recognition"/>
    <property type="evidence" value="ECO:0007669"/>
    <property type="project" value="TreeGrafter"/>
</dbReference>
<dbReference type="PROSITE" id="PS00753">
    <property type="entry name" value="XPA_2"/>
    <property type="match status" value="1"/>
</dbReference>
<evidence type="ECO:0000256" key="8">
    <source>
        <dbReference type="ARBA" id="ARBA00023204"/>
    </source>
</evidence>
<proteinExistence type="inferred from homology"/>
<feature type="compositionally biased region" description="Polar residues" evidence="11">
    <location>
        <begin position="42"/>
        <end position="56"/>
    </location>
</feature>
<dbReference type="InterPro" id="IPR000465">
    <property type="entry name" value="XPA/RAD14"/>
</dbReference>
<reference evidence="13" key="1">
    <citation type="submission" date="2023-11" db="EMBL/GenBank/DDBJ databases">
        <authorList>
            <person name="Alioto T."/>
            <person name="Alioto T."/>
            <person name="Gomez Garrido J."/>
        </authorList>
    </citation>
    <scope>NUCLEOTIDE SEQUENCE</scope>
</reference>
<dbReference type="PANTHER" id="PTHR10142:SF0">
    <property type="entry name" value="DNA REPAIR PROTEIN COMPLEMENTING XP-A CELLS"/>
    <property type="match status" value="1"/>
</dbReference>
<dbReference type="GO" id="GO:0070914">
    <property type="term" value="P:UV-damage excision repair"/>
    <property type="evidence" value="ECO:0007669"/>
    <property type="project" value="TreeGrafter"/>
</dbReference>
<dbReference type="InterPro" id="IPR022658">
    <property type="entry name" value="XPA_CS"/>
</dbReference>
<gene>
    <name evidence="13" type="ORF">LECACI_7A001337</name>
</gene>
<keyword evidence="3" id="KW-0479">Metal-binding</keyword>
<keyword evidence="5" id="KW-0863">Zinc-finger</keyword>
<dbReference type="Pfam" id="PF05181">
    <property type="entry name" value="XPA_C"/>
    <property type="match status" value="1"/>
</dbReference>
<dbReference type="GO" id="GO:1901255">
    <property type="term" value="P:nucleotide-excision repair involved in interstrand cross-link repair"/>
    <property type="evidence" value="ECO:0007669"/>
    <property type="project" value="TreeGrafter"/>
</dbReference>
<dbReference type="InterPro" id="IPR037129">
    <property type="entry name" value="XPA_sf"/>
</dbReference>
<comment type="subcellular location">
    <subcellularLocation>
        <location evidence="1">Nucleus</location>
    </subcellularLocation>
</comment>
<evidence type="ECO:0000256" key="3">
    <source>
        <dbReference type="ARBA" id="ARBA00022723"/>
    </source>
</evidence>
<dbReference type="InterPro" id="IPR022656">
    <property type="entry name" value="XPA_C"/>
</dbReference>
<dbReference type="FunFam" id="3.90.530.10:FF:000003">
    <property type="entry name" value="Dna repair rad14 protein"/>
    <property type="match status" value="1"/>
</dbReference>
<keyword evidence="6" id="KW-0862">Zinc</keyword>
<evidence type="ECO:0000256" key="9">
    <source>
        <dbReference type="ARBA" id="ARBA00023242"/>
    </source>
</evidence>
<sequence>MASTERPKTPPRPAPNHAANSPITPEQVRRMEESRLRAKALRTQQQNAGNANTTRASAAAVYPVTGQKRSHAAISTRDAPATNRDARNTPNKPNSNNGLAQANDDGVRAARKFQKFVEYDFSKMTDTKGGFMTHEDDPHNKTLHAPEEGKPANMTLREWEAQRLQKRLRDTRQGPYEPGLSALEGNKKLCRECGIPEIDWQWDELLGCQVCNTCKEKFPEKYSLLTKTEAKEDYLLTDPELRDEDLLPHLEKANPHKSTWNNMMLYLRFQVEEYAFSAKKWGSAEALDAEFERRSKEAKERKEKKFRNKLQELKKRTRVDAYKRGRAGGGGEFGDTIGQGKHEHEWGRSVEDPETGMLKKSCVECGMEVEELEL</sequence>